<reference evidence="5 6" key="1">
    <citation type="journal article" date="2018" name="BMC Genomics">
        <title>Genomic evidence for intraspecific hybridization in a clonal and extremely halotolerant yeast.</title>
        <authorList>
            <person name="Gostincar C."/>
            <person name="Stajich J.E."/>
            <person name="Zupancic J."/>
            <person name="Zalar P."/>
            <person name="Gunde-Cimerman N."/>
        </authorList>
    </citation>
    <scope>NUCLEOTIDE SEQUENCE [LARGE SCALE GENOMIC DNA]</scope>
    <source>
        <strain evidence="5 6">EXF-151</strain>
    </source>
</reference>
<evidence type="ECO:0000313" key="5">
    <source>
        <dbReference type="EMBL" id="RMY52463.1"/>
    </source>
</evidence>
<accession>A0A3M7CKB8</accession>
<keyword evidence="2" id="KW-0408">Iron</keyword>
<evidence type="ECO:0000313" key="6">
    <source>
        <dbReference type="Proteomes" id="UP000270230"/>
    </source>
</evidence>
<protein>
    <recommendedName>
        <fullName evidence="4">Dihydroxy-acid/6-phosphogluconate dehydratase C-terminal domain-containing protein</fullName>
    </recommendedName>
</protein>
<keyword evidence="3" id="KW-0411">Iron-sulfur</keyword>
<evidence type="ECO:0000256" key="1">
    <source>
        <dbReference type="ARBA" id="ARBA00022723"/>
    </source>
</evidence>
<evidence type="ECO:0000256" key="2">
    <source>
        <dbReference type="ARBA" id="ARBA00023004"/>
    </source>
</evidence>
<dbReference type="Pfam" id="PF24877">
    <property type="entry name" value="ILV_EDD_C"/>
    <property type="match status" value="1"/>
</dbReference>
<dbReference type="Gene3D" id="3.50.30.80">
    <property type="entry name" value="IlvD/EDD C-terminal domain-like"/>
    <property type="match status" value="1"/>
</dbReference>
<dbReference type="AlphaFoldDB" id="A0A3M7CKB8"/>
<dbReference type="InterPro" id="IPR052352">
    <property type="entry name" value="Sugar_Degrad_Dehydratases"/>
</dbReference>
<feature type="domain" description="Dihydroxy-acid/6-phosphogluconate dehydratase C-terminal" evidence="4">
    <location>
        <begin position="29"/>
        <end position="217"/>
    </location>
</feature>
<gene>
    <name evidence="5" type="ORF">D0865_05783</name>
</gene>
<evidence type="ECO:0000259" key="4">
    <source>
        <dbReference type="Pfam" id="PF24877"/>
    </source>
</evidence>
<dbReference type="SUPFAM" id="SSF52016">
    <property type="entry name" value="LeuD/IlvD-like"/>
    <property type="match status" value="1"/>
</dbReference>
<dbReference type="GO" id="GO:0051536">
    <property type="term" value="F:iron-sulfur cluster binding"/>
    <property type="evidence" value="ECO:0007669"/>
    <property type="project" value="UniProtKB-KW"/>
</dbReference>
<name>A0A3M7CKB8_HORWE</name>
<dbReference type="EMBL" id="QWIN01000396">
    <property type="protein sequence ID" value="RMY52463.1"/>
    <property type="molecule type" value="Genomic_DNA"/>
</dbReference>
<dbReference type="InterPro" id="IPR056740">
    <property type="entry name" value="ILV_EDD_C"/>
</dbReference>
<dbReference type="PANTHER" id="PTHR43183">
    <property type="entry name" value="HYPOTHETICAL DIHYDROXYACID DEHYDRATASE (EUROFUNG)-RELATED"/>
    <property type="match status" value="1"/>
</dbReference>
<dbReference type="OrthoDB" id="3851628at2759"/>
<organism evidence="5 6">
    <name type="scientific">Hortaea werneckii</name>
    <name type="common">Black yeast</name>
    <name type="synonym">Cladosporium werneckii</name>
    <dbReference type="NCBI Taxonomy" id="91943"/>
    <lineage>
        <taxon>Eukaryota</taxon>
        <taxon>Fungi</taxon>
        <taxon>Dikarya</taxon>
        <taxon>Ascomycota</taxon>
        <taxon>Pezizomycotina</taxon>
        <taxon>Dothideomycetes</taxon>
        <taxon>Dothideomycetidae</taxon>
        <taxon>Mycosphaerellales</taxon>
        <taxon>Teratosphaeriaceae</taxon>
        <taxon>Hortaea</taxon>
    </lineage>
</organism>
<keyword evidence="1" id="KW-0479">Metal-binding</keyword>
<proteinExistence type="predicted"/>
<evidence type="ECO:0000256" key="3">
    <source>
        <dbReference type="ARBA" id="ARBA00023014"/>
    </source>
</evidence>
<dbReference type="PANTHER" id="PTHR43183:SF1">
    <property type="entry name" value="HYPOTHETICAL DIHYDROXY-ACID DEHYDRATASE (EUROFUNG)-RELATED"/>
    <property type="match status" value="1"/>
</dbReference>
<dbReference type="GO" id="GO:0046872">
    <property type="term" value="F:metal ion binding"/>
    <property type="evidence" value="ECO:0007669"/>
    <property type="project" value="UniProtKB-KW"/>
</dbReference>
<dbReference type="Proteomes" id="UP000270230">
    <property type="component" value="Unassembled WGS sequence"/>
</dbReference>
<comment type="caution">
    <text evidence="5">The sequence shown here is derived from an EMBL/GenBank/DDBJ whole genome shotgun (WGS) entry which is preliminary data.</text>
</comment>
<sequence>MTDFHNAGGMRALLEDLRPLLHLNANTASASKDRQLLEFSGSAVVFEDTVDLERRIDDPALEVTRDSALILKSVGPVGTPGMPEAGMIPIPQKLTKTDCHVLHVQKGVKDMLRVSDGRMSGTAGGTRILHVSPESGLVDAPFGILRTGDIVTCSLSKKVLSVAFLDAEIAERIRHRAEALQQAGVLVERGRLISKQGRTRGYRGLYQTKVNQAHEGAEFDKRSQN</sequence>
<dbReference type="InterPro" id="IPR042096">
    <property type="entry name" value="Dihydro-acid_dehy_C"/>
</dbReference>